<dbReference type="EMBL" id="LDRT01000074">
    <property type="protein sequence ID" value="KTR93732.1"/>
    <property type="molecule type" value="Genomic_DNA"/>
</dbReference>
<keyword evidence="1" id="KW-0732">Signal</keyword>
<comment type="caution">
    <text evidence="2">The sequence shown here is derived from an EMBL/GenBank/DDBJ whole genome shotgun (WGS) entry which is preliminary data.</text>
</comment>
<evidence type="ECO:0000313" key="3">
    <source>
        <dbReference type="Proteomes" id="UP000075025"/>
    </source>
</evidence>
<accession>A0A147EVY2</accession>
<evidence type="ECO:0000256" key="1">
    <source>
        <dbReference type="SAM" id="SignalP"/>
    </source>
</evidence>
<gene>
    <name evidence="2" type="ORF">NS220_11310</name>
</gene>
<protein>
    <submittedName>
        <fullName evidence="2">Uncharacterized protein</fullName>
    </submittedName>
</protein>
<name>A0A147EVY2_MICTE</name>
<dbReference type="AlphaFoldDB" id="A0A147EVY2"/>
<feature type="non-terminal residue" evidence="2">
    <location>
        <position position="151"/>
    </location>
</feature>
<sequence>MPVIAIALAALSAGLAQVAQAHILAQPDQPITFIVDGDLPHGITQETVDAAARDRALSYEPFTVLVVERDLTWDEYENGELPRGADVMVSVGIDPDDPDLALPDASRASVAKRLEGDEWNPNYSAAVDIREAFLNNVTQGQGPGAVVGAAL</sequence>
<evidence type="ECO:0000313" key="2">
    <source>
        <dbReference type="EMBL" id="KTR93732.1"/>
    </source>
</evidence>
<dbReference type="Proteomes" id="UP000075025">
    <property type="component" value="Unassembled WGS sequence"/>
</dbReference>
<organism evidence="2 3">
    <name type="scientific">Microbacterium testaceum</name>
    <name type="common">Aureobacterium testaceum</name>
    <name type="synonym">Brevibacterium testaceum</name>
    <dbReference type="NCBI Taxonomy" id="2033"/>
    <lineage>
        <taxon>Bacteria</taxon>
        <taxon>Bacillati</taxon>
        <taxon>Actinomycetota</taxon>
        <taxon>Actinomycetes</taxon>
        <taxon>Micrococcales</taxon>
        <taxon>Microbacteriaceae</taxon>
        <taxon>Microbacterium</taxon>
    </lineage>
</organism>
<proteinExistence type="predicted"/>
<feature type="signal peptide" evidence="1">
    <location>
        <begin position="1"/>
        <end position="21"/>
    </location>
</feature>
<reference evidence="2 3" key="1">
    <citation type="journal article" date="2016" name="Front. Microbiol.">
        <title>Genomic Resource of Rice Seed Associated Bacteria.</title>
        <authorList>
            <person name="Midha S."/>
            <person name="Bansal K."/>
            <person name="Sharma S."/>
            <person name="Kumar N."/>
            <person name="Patil P.P."/>
            <person name="Chaudhry V."/>
            <person name="Patil P.B."/>
        </authorList>
    </citation>
    <scope>NUCLEOTIDE SEQUENCE [LARGE SCALE GENOMIC DNA]</scope>
    <source>
        <strain evidence="2 3">NS220</strain>
    </source>
</reference>
<feature type="chain" id="PRO_5007544634" evidence="1">
    <location>
        <begin position="22"/>
        <end position="151"/>
    </location>
</feature>